<dbReference type="AlphaFoldDB" id="A0A0J1IIX3"/>
<sequence>MTTRKEIFSYAKEKYGTNPEYPWKKFQNYAVLRHVNQGKWYGLMMNVPKNKLGLSGEEVVDVLNVKCEPELKNLLQKEEGILTAYHMNKEHWISIILDSPYPKADIYNLLDTSYHLTK</sequence>
<dbReference type="InterPro" id="IPR038056">
    <property type="entry name" value="YjbR-like_sf"/>
</dbReference>
<dbReference type="RefSeq" id="WP_047942789.1">
    <property type="nucleotide sequence ID" value="NZ_CP053989.1"/>
</dbReference>
<organism evidence="1 2">
    <name type="scientific">Niallia circulans</name>
    <name type="common">Bacillus circulans</name>
    <dbReference type="NCBI Taxonomy" id="1397"/>
    <lineage>
        <taxon>Bacteria</taxon>
        <taxon>Bacillati</taxon>
        <taxon>Bacillota</taxon>
        <taxon>Bacilli</taxon>
        <taxon>Bacillales</taxon>
        <taxon>Bacillaceae</taxon>
        <taxon>Niallia</taxon>
    </lineage>
</organism>
<dbReference type="Gene3D" id="3.90.1150.30">
    <property type="match status" value="1"/>
</dbReference>
<dbReference type="InterPro" id="IPR007351">
    <property type="entry name" value="YjbR"/>
</dbReference>
<dbReference type="PANTHER" id="PTHR35145:SF1">
    <property type="entry name" value="CYTOPLASMIC PROTEIN"/>
    <property type="match status" value="1"/>
</dbReference>
<evidence type="ECO:0000313" key="2">
    <source>
        <dbReference type="Proteomes" id="UP000036045"/>
    </source>
</evidence>
<dbReference type="OrthoDB" id="9789813at2"/>
<protein>
    <submittedName>
        <fullName evidence="1">MmcQ family protein</fullName>
    </submittedName>
</protein>
<keyword evidence="2" id="KW-1185">Reference proteome</keyword>
<dbReference type="PANTHER" id="PTHR35145">
    <property type="entry name" value="CYTOPLASMIC PROTEIN-RELATED"/>
    <property type="match status" value="1"/>
</dbReference>
<dbReference type="EMBL" id="LDPH01000012">
    <property type="protein sequence ID" value="KLV25878.1"/>
    <property type="molecule type" value="Genomic_DNA"/>
</dbReference>
<name>A0A0J1IIX3_NIACI</name>
<accession>A0A0J1IIX3</accession>
<comment type="caution">
    <text evidence="1">The sequence shown here is derived from an EMBL/GenBank/DDBJ whole genome shotgun (WGS) entry which is preliminary data.</text>
</comment>
<evidence type="ECO:0000313" key="1">
    <source>
        <dbReference type="EMBL" id="KLV25878.1"/>
    </source>
</evidence>
<gene>
    <name evidence="1" type="ORF">ABW02_13715</name>
</gene>
<dbReference type="GeneID" id="56348334"/>
<dbReference type="Proteomes" id="UP000036045">
    <property type="component" value="Unassembled WGS sequence"/>
</dbReference>
<dbReference type="SUPFAM" id="SSF142906">
    <property type="entry name" value="YjbR-like"/>
    <property type="match status" value="1"/>
</dbReference>
<proteinExistence type="predicted"/>
<dbReference type="Pfam" id="PF04237">
    <property type="entry name" value="YjbR"/>
    <property type="match status" value="1"/>
</dbReference>
<dbReference type="PATRIC" id="fig|1397.4.peg.880"/>
<reference evidence="1 2" key="1">
    <citation type="submission" date="2015-05" db="EMBL/GenBank/DDBJ databases">
        <title>Whole genome sequence and identification of bacterial endophytes from Costus igneus.</title>
        <authorList>
            <person name="Lee Y.P."/>
            <person name="Gan H.M."/>
            <person name="Eng W."/>
            <person name="Wheatley M.S."/>
            <person name="Caraballo A."/>
            <person name="Polter S."/>
            <person name="Savka M.A."/>
            <person name="Hudson A.O."/>
        </authorList>
    </citation>
    <scope>NUCLEOTIDE SEQUENCE [LARGE SCALE GENOMIC DNA]</scope>
    <source>
        <strain evidence="1 2">RIT379</strain>
    </source>
</reference>
<dbReference type="InterPro" id="IPR058532">
    <property type="entry name" value="YjbR/MT2646/Rv2570-like"/>
</dbReference>